<dbReference type="SMART" id="SM00715">
    <property type="entry name" value="LA"/>
    <property type="match status" value="1"/>
</dbReference>
<dbReference type="PANTHER" id="PTHR22792">
    <property type="entry name" value="LUPUS LA PROTEIN-RELATED"/>
    <property type="match status" value="1"/>
</dbReference>
<feature type="region of interest" description="Disordered" evidence="3">
    <location>
        <begin position="1072"/>
        <end position="1233"/>
    </location>
</feature>
<keyword evidence="5" id="KW-1185">Reference proteome</keyword>
<dbReference type="Proteomes" id="UP000694941">
    <property type="component" value="Unplaced"/>
</dbReference>
<feature type="compositionally biased region" description="Low complexity" evidence="3">
    <location>
        <begin position="393"/>
        <end position="402"/>
    </location>
</feature>
<dbReference type="InterPro" id="IPR045180">
    <property type="entry name" value="La_dom_prot"/>
</dbReference>
<evidence type="ECO:0000256" key="3">
    <source>
        <dbReference type="SAM" id="MobiDB-lite"/>
    </source>
</evidence>
<dbReference type="InterPro" id="IPR006630">
    <property type="entry name" value="La_HTH"/>
</dbReference>
<protein>
    <submittedName>
        <fullName evidence="6">LOW QUALITY PROTEIN: la-related protein 1B-like</fullName>
    </submittedName>
</protein>
<evidence type="ECO:0000256" key="1">
    <source>
        <dbReference type="ARBA" id="ARBA00022884"/>
    </source>
</evidence>
<feature type="region of interest" description="Disordered" evidence="3">
    <location>
        <begin position="181"/>
        <end position="215"/>
    </location>
</feature>
<sequence>MAAKLVTNEVHSDGSRPTDAKGQKESGTYAQAVACIKLNESREKKNNIEENSNLIGDNRTVSLVNAKPESRPNISKLSNGDHVGLSNNMEADVTSDMTVCCETETRIETCSSKVLEMDSNNSEKKEESELLIKKRDVIDAPPPKVNPWTINRNAARVISGKTGSMVDKAVGITLGQNEHKQIEHGKSEGNSNPHISNYIPLKNKKNKSNKFEDMSDWPTLGEVHLNEGQKRQMNQDGQLSQSLQDNVPDSVGSLVSSSLSSKKNGPVIQSSQDDDDSAKENHEGSAPGTDSASTTPKDNKRKSGYKQKWVPLDIDPGKQDRRKAGKIAHQKSPRYRKGDEMSINRDEKSKEKLGSSKETSSGKGSEAGKKDSRQSGGRQGRSYRGGRRGRGQGRAWSSRSRGATQEDVPYFSVDTNPTTSFMTPYLGNYMFNNTYMQVDETTLKDYIRKQVEYYFSEENLQRDFFLRRKMDQQGYLPISLIASFHRVQALTQDVALVTKALKDSVEVEINDGVRVRTKTNPEMWPIPDPISSELHPNVPAFVPGQPYPVLPDWDTGADADSESEPECDNSEHSNPPLVAENGKCLNISNVEQENDNTDKPCQEDILGNFSRRQNLAYNNFGISMDEAWKEVNRARPPPKSKEKKEEVHKVIEDREELEFQFDEELDTTPNGRRNMFTDWSDDSDYELGDHEINKIIIVTQTPPPRKHEGYDRTGDWITRVKMTQDLAKIINDGLFYYEEDLWSQPELVERQYKTIEVISQEEFQTIAPPAPVIANQCVPPPPPPSVDIDDVGHYLSRSVPANVPETPKDRTRFPATPRSRKNNTVAPRFYPVVKEKKPVDQQTPRKQKTKYSSNPPVEHHIGWVMDSREHQPRSRASSLSENIPTEILSASYGSTPHSLPAFEHPSHSLLKENGFTQQVYHKYRSRCLKERKRLGLGQSQEMNTLFRFWSFFLREHFNRKMYEEFKRLALEDAKAGYRYGLECLFRFFSYGLEKHFRQDIYLDFERETIRDMQNGQLYGLEKFWAFIKYYKNSSQLEVNPVLKTKLQGYKSIDDFRVDAAIIDKQEREAERQRKEYAYQNQEHKNMEDNIKTTGRKKYPSESSCGKRHRQDSFSLTGERGQKNTTSSESGRSQNHKSQWQSSVGPHKHASSRNRKLSGDNHNKRNPHKKQSRKTFDNSNSSESLGKDVHGQSENSKTHLPVEELDNSTPQSTVEMSETPSIVIPSSIQHPLQCGTRNMDKMKTEALSQGQIANQNDDDSNIN</sequence>
<feature type="compositionally biased region" description="Polar residues" evidence="3">
    <location>
        <begin position="231"/>
        <end position="247"/>
    </location>
</feature>
<feature type="compositionally biased region" description="Polar residues" evidence="3">
    <location>
        <begin position="1206"/>
        <end position="1229"/>
    </location>
</feature>
<feature type="compositionally biased region" description="Polar residues" evidence="3">
    <location>
        <begin position="1122"/>
        <end position="1143"/>
    </location>
</feature>
<feature type="region of interest" description="Disordered" evidence="3">
    <location>
        <begin position="836"/>
        <end position="859"/>
    </location>
</feature>
<dbReference type="InterPro" id="IPR006607">
    <property type="entry name" value="DM15"/>
</dbReference>
<dbReference type="Pfam" id="PF05383">
    <property type="entry name" value="La"/>
    <property type="match status" value="1"/>
</dbReference>
<dbReference type="Gene3D" id="1.10.10.10">
    <property type="entry name" value="Winged helix-like DNA-binding domain superfamily/Winged helix DNA-binding domain"/>
    <property type="match status" value="1"/>
</dbReference>
<organism evidence="5 6">
    <name type="scientific">Limulus polyphemus</name>
    <name type="common">Atlantic horseshoe crab</name>
    <dbReference type="NCBI Taxonomy" id="6850"/>
    <lineage>
        <taxon>Eukaryota</taxon>
        <taxon>Metazoa</taxon>
        <taxon>Ecdysozoa</taxon>
        <taxon>Arthropoda</taxon>
        <taxon>Chelicerata</taxon>
        <taxon>Merostomata</taxon>
        <taxon>Xiphosura</taxon>
        <taxon>Limulidae</taxon>
        <taxon>Limulus</taxon>
    </lineage>
</organism>
<feature type="region of interest" description="Disordered" evidence="3">
    <location>
        <begin position="547"/>
        <end position="580"/>
    </location>
</feature>
<feature type="compositionally biased region" description="Low complexity" evidence="3">
    <location>
        <begin position="250"/>
        <end position="261"/>
    </location>
</feature>
<dbReference type="Pfam" id="PF21071">
    <property type="entry name" value="LARP1_HEAT"/>
    <property type="match status" value="1"/>
</dbReference>
<accession>A0ABM1SUZ0</accession>
<feature type="compositionally biased region" description="Polar residues" evidence="3">
    <location>
        <begin position="840"/>
        <end position="855"/>
    </location>
</feature>
<feature type="compositionally biased region" description="Basic and acidic residues" evidence="3">
    <location>
        <begin position="336"/>
        <end position="355"/>
    </location>
</feature>
<gene>
    <name evidence="6" type="primary">LOC106464072</name>
</gene>
<feature type="compositionally biased region" description="Basic residues" evidence="3">
    <location>
        <begin position="1145"/>
        <end position="1155"/>
    </location>
</feature>
<feature type="region of interest" description="Disordered" evidence="3">
    <location>
        <begin position="1"/>
        <end position="27"/>
    </location>
</feature>
<evidence type="ECO:0000259" key="4">
    <source>
        <dbReference type="PROSITE" id="PS50961"/>
    </source>
</evidence>
<feature type="compositionally biased region" description="Basic and acidic residues" evidence="3">
    <location>
        <begin position="1072"/>
        <end position="1090"/>
    </location>
</feature>
<feature type="compositionally biased region" description="Basic residues" evidence="3">
    <location>
        <begin position="320"/>
        <end position="335"/>
    </location>
</feature>
<proteinExistence type="predicted"/>
<dbReference type="PANTHER" id="PTHR22792:SF132">
    <property type="entry name" value="LA-RELATED PROTEIN 1"/>
    <property type="match status" value="1"/>
</dbReference>
<dbReference type="GeneID" id="106464072"/>
<dbReference type="InterPro" id="IPR036388">
    <property type="entry name" value="WH-like_DNA-bd_sf"/>
</dbReference>
<dbReference type="RefSeq" id="XP_022247446.1">
    <property type="nucleotide sequence ID" value="XM_022391738.1"/>
</dbReference>
<dbReference type="InterPro" id="IPR036390">
    <property type="entry name" value="WH_DNA-bd_sf"/>
</dbReference>
<dbReference type="SMART" id="SM00684">
    <property type="entry name" value="DM15"/>
    <property type="match status" value="3"/>
</dbReference>
<evidence type="ECO:0000313" key="6">
    <source>
        <dbReference type="RefSeq" id="XP_022247446.1"/>
    </source>
</evidence>
<dbReference type="SUPFAM" id="SSF46785">
    <property type="entry name" value="Winged helix' DNA-binding domain"/>
    <property type="match status" value="1"/>
</dbReference>
<keyword evidence="1 2" id="KW-0694">RNA-binding</keyword>
<dbReference type="PROSITE" id="PS50961">
    <property type="entry name" value="HTH_LA"/>
    <property type="match status" value="1"/>
</dbReference>
<reference evidence="6" key="1">
    <citation type="submission" date="2025-08" db="UniProtKB">
        <authorList>
            <consortium name="RefSeq"/>
        </authorList>
    </citation>
    <scope>IDENTIFICATION</scope>
    <source>
        <tissue evidence="6">Muscle</tissue>
    </source>
</reference>
<feature type="compositionally biased region" description="Basic and acidic residues" evidence="3">
    <location>
        <begin position="10"/>
        <end position="24"/>
    </location>
</feature>
<evidence type="ECO:0000313" key="5">
    <source>
        <dbReference type="Proteomes" id="UP000694941"/>
    </source>
</evidence>
<feature type="region of interest" description="Disordered" evidence="3">
    <location>
        <begin position="230"/>
        <end position="411"/>
    </location>
</feature>
<feature type="region of interest" description="Disordered" evidence="3">
    <location>
        <begin position="798"/>
        <end position="823"/>
    </location>
</feature>
<evidence type="ECO:0000256" key="2">
    <source>
        <dbReference type="PROSITE-ProRule" id="PRU00332"/>
    </source>
</evidence>
<name>A0ABM1SUZ0_LIMPO</name>
<feature type="compositionally biased region" description="Basic and acidic residues" evidence="3">
    <location>
        <begin position="1184"/>
        <end position="1201"/>
    </location>
</feature>
<feature type="domain" description="HTH La-type RNA-binding" evidence="4">
    <location>
        <begin position="437"/>
        <end position="528"/>
    </location>
</feature>
<feature type="compositionally biased region" description="Acidic residues" evidence="3">
    <location>
        <begin position="555"/>
        <end position="568"/>
    </location>
</feature>
<feature type="compositionally biased region" description="Basic residues" evidence="3">
    <location>
        <begin position="1163"/>
        <end position="1172"/>
    </location>
</feature>